<dbReference type="InterPro" id="IPR020084">
    <property type="entry name" value="NUDIX_hydrolase_CS"/>
</dbReference>
<dbReference type="GO" id="GO:0016787">
    <property type="term" value="F:hydrolase activity"/>
    <property type="evidence" value="ECO:0007669"/>
    <property type="project" value="UniProtKB-KW"/>
</dbReference>
<accession>A0ABU2SXY0</accession>
<dbReference type="EC" id="3.6.-.-" evidence="3"/>
<sequence>MSLTAPSGGVGDGENLIEALRREAAEETGPTVAAVRDCYLGHFDHRPGSRRAARQFDFSVTLADKAAPRPARPEAEGAHTHRWTLLSFTENAPLASRA</sequence>
<name>A0ABU2SXY0_9ACTN</name>
<dbReference type="RefSeq" id="WP_311616050.1">
    <property type="nucleotide sequence ID" value="NZ_JAVRFI010000037.1"/>
</dbReference>
<gene>
    <name evidence="3" type="ORF">RM609_32780</name>
</gene>
<organism evidence="3 4">
    <name type="scientific">Streptomyces hesseae</name>
    <dbReference type="NCBI Taxonomy" id="3075519"/>
    <lineage>
        <taxon>Bacteria</taxon>
        <taxon>Bacillati</taxon>
        <taxon>Actinomycetota</taxon>
        <taxon>Actinomycetes</taxon>
        <taxon>Kitasatosporales</taxon>
        <taxon>Streptomycetaceae</taxon>
        <taxon>Streptomyces</taxon>
    </lineage>
</organism>
<dbReference type="EMBL" id="JAVRFI010000037">
    <property type="protein sequence ID" value="MDT0453816.1"/>
    <property type="molecule type" value="Genomic_DNA"/>
</dbReference>
<dbReference type="Gene3D" id="3.90.79.10">
    <property type="entry name" value="Nucleoside Triphosphate Pyrophosphohydrolase"/>
    <property type="match status" value="1"/>
</dbReference>
<evidence type="ECO:0000259" key="2">
    <source>
        <dbReference type="Pfam" id="PF00293"/>
    </source>
</evidence>
<evidence type="ECO:0000256" key="1">
    <source>
        <dbReference type="ARBA" id="ARBA00022801"/>
    </source>
</evidence>
<dbReference type="PROSITE" id="PS00893">
    <property type="entry name" value="NUDIX_BOX"/>
    <property type="match status" value="1"/>
</dbReference>
<dbReference type="InterPro" id="IPR000086">
    <property type="entry name" value="NUDIX_hydrolase_dom"/>
</dbReference>
<keyword evidence="4" id="KW-1185">Reference proteome</keyword>
<reference evidence="3" key="1">
    <citation type="submission" date="2024-05" db="EMBL/GenBank/DDBJ databases">
        <title>30 novel species of actinomycetes from the DSMZ collection.</title>
        <authorList>
            <person name="Nouioui I."/>
        </authorList>
    </citation>
    <scope>NUCLEOTIDE SEQUENCE</scope>
    <source>
        <strain evidence="3">DSM 40473</strain>
    </source>
</reference>
<protein>
    <submittedName>
        <fullName evidence="3">NUDIX hydrolase</fullName>
        <ecNumber evidence="3">3.6.-.-</ecNumber>
    </submittedName>
</protein>
<evidence type="ECO:0000313" key="4">
    <source>
        <dbReference type="Proteomes" id="UP001180531"/>
    </source>
</evidence>
<keyword evidence="1 3" id="KW-0378">Hydrolase</keyword>
<feature type="domain" description="Nudix hydrolase" evidence="2">
    <location>
        <begin position="5"/>
        <end position="83"/>
    </location>
</feature>
<dbReference type="SUPFAM" id="SSF55811">
    <property type="entry name" value="Nudix"/>
    <property type="match status" value="1"/>
</dbReference>
<dbReference type="InterPro" id="IPR015797">
    <property type="entry name" value="NUDIX_hydrolase-like_dom_sf"/>
</dbReference>
<dbReference type="Pfam" id="PF00293">
    <property type="entry name" value="NUDIX"/>
    <property type="match status" value="1"/>
</dbReference>
<proteinExistence type="predicted"/>
<dbReference type="Proteomes" id="UP001180531">
    <property type="component" value="Unassembled WGS sequence"/>
</dbReference>
<comment type="caution">
    <text evidence="3">The sequence shown here is derived from an EMBL/GenBank/DDBJ whole genome shotgun (WGS) entry which is preliminary data.</text>
</comment>
<evidence type="ECO:0000313" key="3">
    <source>
        <dbReference type="EMBL" id="MDT0453816.1"/>
    </source>
</evidence>